<dbReference type="Proteomes" id="UP000677228">
    <property type="component" value="Unassembled WGS sequence"/>
</dbReference>
<dbReference type="EMBL" id="CAJNOK010015659">
    <property type="protein sequence ID" value="CAF1229802.1"/>
    <property type="molecule type" value="Genomic_DNA"/>
</dbReference>
<accession>A0A8S2P770</accession>
<feature type="non-terminal residue" evidence="2">
    <location>
        <position position="1"/>
    </location>
</feature>
<dbReference type="EMBL" id="CAJOBA010037204">
    <property type="protein sequence ID" value="CAF4037755.1"/>
    <property type="molecule type" value="Genomic_DNA"/>
</dbReference>
<reference evidence="2" key="1">
    <citation type="submission" date="2021-02" db="EMBL/GenBank/DDBJ databases">
        <authorList>
            <person name="Nowell W R."/>
        </authorList>
    </citation>
    <scope>NUCLEOTIDE SEQUENCE</scope>
</reference>
<sequence>ISHLWDIMTQTEVETTDKNKDAIESKIQNYVVKYKAKFQDWRKNHSFPHLKQNFETIAILKSELPDVKVGQVRPKTPKRMTRDFSEVGPRQKRNRRADLNSTLDNFARDNNIPVNQVLGWLIHQRNYNANKHLAKIGDELYRTGDIGESSKVKLDLDKAVALKTHINLSCNDFDFERIESAGTFSILQIYIVDCLLDRIQLYVIQLSDHTRKEKKIKIM</sequence>
<name>A0A8S2P770_9BILA</name>
<gene>
    <name evidence="1" type="ORF">OVA965_LOCUS25320</name>
    <name evidence="2" type="ORF">TMI583_LOCUS26045</name>
</gene>
<protein>
    <submittedName>
        <fullName evidence="2">Uncharacterized protein</fullName>
    </submittedName>
</protein>
<evidence type="ECO:0000313" key="1">
    <source>
        <dbReference type="EMBL" id="CAF1229802.1"/>
    </source>
</evidence>
<dbReference type="AlphaFoldDB" id="A0A8S2P770"/>
<organism evidence="2 3">
    <name type="scientific">Didymodactylos carnosus</name>
    <dbReference type="NCBI Taxonomy" id="1234261"/>
    <lineage>
        <taxon>Eukaryota</taxon>
        <taxon>Metazoa</taxon>
        <taxon>Spiralia</taxon>
        <taxon>Gnathifera</taxon>
        <taxon>Rotifera</taxon>
        <taxon>Eurotatoria</taxon>
        <taxon>Bdelloidea</taxon>
        <taxon>Philodinida</taxon>
        <taxon>Philodinidae</taxon>
        <taxon>Didymodactylos</taxon>
    </lineage>
</organism>
<proteinExistence type="predicted"/>
<evidence type="ECO:0000313" key="2">
    <source>
        <dbReference type="EMBL" id="CAF4037755.1"/>
    </source>
</evidence>
<evidence type="ECO:0000313" key="3">
    <source>
        <dbReference type="Proteomes" id="UP000682733"/>
    </source>
</evidence>
<dbReference type="Proteomes" id="UP000682733">
    <property type="component" value="Unassembled WGS sequence"/>
</dbReference>
<comment type="caution">
    <text evidence="2">The sequence shown here is derived from an EMBL/GenBank/DDBJ whole genome shotgun (WGS) entry which is preliminary data.</text>
</comment>